<dbReference type="Pfam" id="PF01368">
    <property type="entry name" value="DHH"/>
    <property type="match status" value="1"/>
</dbReference>
<sequence>MKSNSIIIERLKERLSDKRLKIVIIPHISPDGDAVGSCSALWQVFDRLSMHCHLITCDYIPDYLKWLKRIPDAISFQNRPQECRRLIRQADLIFMMDHNTIKREGDLEPLVREFRGDKVMIDHHPEPDDVDYRISDISVSSTCELLYQVILKIWGREMVDRDMANAIYSGISTDTGGLSHNSSCPQTYRVIADLLELGLDKGYVHEQLYQRNTLSRLRLTGNCLLNKLTIDEKYPLAVIPITLQELELYDYKDGDLEGLVNVPLSIEHIRVSVQITERKEKVKLSFRSKGDIPVNLWAKEYFNGGGHQNAAGGQMPLPLEEVTKKLRDTAEWFFKQISDKI</sequence>
<keyword evidence="4" id="KW-1185">Reference proteome</keyword>
<evidence type="ECO:0000259" key="2">
    <source>
        <dbReference type="Pfam" id="PF02272"/>
    </source>
</evidence>
<dbReference type="InterPro" id="IPR001667">
    <property type="entry name" value="DDH_dom"/>
</dbReference>
<dbReference type="OrthoDB" id="9803668at2"/>
<evidence type="ECO:0000313" key="4">
    <source>
        <dbReference type="Proteomes" id="UP000031980"/>
    </source>
</evidence>
<dbReference type="PANTHER" id="PTHR47618">
    <property type="entry name" value="BIFUNCTIONAL OLIGORIBONUCLEASE AND PAP PHOSPHATASE NRNA"/>
    <property type="match status" value="1"/>
</dbReference>
<dbReference type="EMBL" id="JPIU01000037">
    <property type="protein sequence ID" value="KIO45629.1"/>
    <property type="molecule type" value="Genomic_DNA"/>
</dbReference>
<feature type="domain" description="DHHA1" evidence="2">
    <location>
        <begin position="249"/>
        <end position="334"/>
    </location>
</feature>
<dbReference type="Gene3D" id="3.10.310.30">
    <property type="match status" value="1"/>
</dbReference>
<dbReference type="Gene3D" id="3.90.1640.10">
    <property type="entry name" value="inorganic pyrophosphatase (n-terminal core)"/>
    <property type="match status" value="1"/>
</dbReference>
<gene>
    <name evidence="3" type="ORF">BA92_03955</name>
</gene>
<name>A0A0C3RI83_9PORP</name>
<proteinExistence type="predicted"/>
<organism evidence="3 4">
    <name type="scientific">Sanguibacteroides justesenii</name>
    <dbReference type="NCBI Taxonomy" id="1547597"/>
    <lineage>
        <taxon>Bacteria</taxon>
        <taxon>Pseudomonadati</taxon>
        <taxon>Bacteroidota</taxon>
        <taxon>Bacteroidia</taxon>
        <taxon>Bacteroidales</taxon>
        <taxon>Porphyromonadaceae</taxon>
        <taxon>Sanguibacteroides</taxon>
    </lineage>
</organism>
<protein>
    <submittedName>
        <fullName evidence="3">Recombinase RecJ</fullName>
    </submittedName>
</protein>
<evidence type="ECO:0000259" key="1">
    <source>
        <dbReference type="Pfam" id="PF01368"/>
    </source>
</evidence>
<dbReference type="PANTHER" id="PTHR47618:SF1">
    <property type="entry name" value="BIFUNCTIONAL OLIGORIBONUCLEASE AND PAP PHOSPHATASE NRNA"/>
    <property type="match status" value="1"/>
</dbReference>
<dbReference type="InterPro" id="IPR051319">
    <property type="entry name" value="Oligoribo/pAp-PDE_c-di-AMP_PDE"/>
</dbReference>
<dbReference type="SUPFAM" id="SSF64182">
    <property type="entry name" value="DHH phosphoesterases"/>
    <property type="match status" value="1"/>
</dbReference>
<evidence type="ECO:0000313" key="3">
    <source>
        <dbReference type="EMBL" id="KIO45629.1"/>
    </source>
</evidence>
<reference evidence="3 4" key="1">
    <citation type="submission" date="2014-07" db="EMBL/GenBank/DDBJ databases">
        <title>Porphyromonadaceae bacterium OUH 308042 = ATCC BAA-2681 = DSM 28342 draft genome.</title>
        <authorList>
            <person name="Sydenham T.V."/>
            <person name="Hasman H."/>
            <person name="Justensen U.S."/>
        </authorList>
    </citation>
    <scope>NUCLEOTIDE SEQUENCE [LARGE SCALE GENOMIC DNA]</scope>
    <source>
        <strain evidence="3 4">OUH 308042</strain>
    </source>
</reference>
<comment type="caution">
    <text evidence="3">The sequence shown here is derived from an EMBL/GenBank/DDBJ whole genome shotgun (WGS) entry which is preliminary data.</text>
</comment>
<accession>A0A0C3RI83</accession>
<dbReference type="GO" id="GO:0003676">
    <property type="term" value="F:nucleic acid binding"/>
    <property type="evidence" value="ECO:0007669"/>
    <property type="project" value="InterPro"/>
</dbReference>
<dbReference type="Proteomes" id="UP000031980">
    <property type="component" value="Unassembled WGS sequence"/>
</dbReference>
<dbReference type="InterPro" id="IPR038763">
    <property type="entry name" value="DHH_sf"/>
</dbReference>
<dbReference type="InterPro" id="IPR003156">
    <property type="entry name" value="DHHA1_dom"/>
</dbReference>
<feature type="domain" description="DDH" evidence="1">
    <location>
        <begin position="21"/>
        <end position="171"/>
    </location>
</feature>
<dbReference type="Pfam" id="PF02272">
    <property type="entry name" value="DHHA1"/>
    <property type="match status" value="1"/>
</dbReference>
<dbReference type="AlphaFoldDB" id="A0A0C3RI83"/>
<dbReference type="RefSeq" id="WP_041504909.1">
    <property type="nucleotide sequence ID" value="NZ_JPIU01000037.1"/>
</dbReference>